<evidence type="ECO:0000313" key="1">
    <source>
        <dbReference type="EMBL" id="WNL49853.1"/>
    </source>
</evidence>
<organism evidence="1">
    <name type="scientific">Marseillevirus sp</name>
    <dbReference type="NCBI Taxonomy" id="2809551"/>
    <lineage>
        <taxon>Viruses</taxon>
        <taxon>Varidnaviria</taxon>
        <taxon>Bamfordvirae</taxon>
        <taxon>Nucleocytoviricota</taxon>
        <taxon>Megaviricetes</taxon>
        <taxon>Pimascovirales</taxon>
        <taxon>Pimascovirales incertae sedis</taxon>
        <taxon>Marseilleviridae</taxon>
        <taxon>Marseillevirus</taxon>
    </lineage>
</organism>
<reference evidence="1" key="1">
    <citation type="submission" date="2023-07" db="EMBL/GenBank/DDBJ databases">
        <authorList>
            <person name="Xia Y."/>
        </authorList>
    </citation>
    <scope>NUCLEOTIDE SEQUENCE</scope>
    <source>
        <strain evidence="1">F</strain>
    </source>
</reference>
<dbReference type="EMBL" id="OR343188">
    <property type="protein sequence ID" value="WNL49853.1"/>
    <property type="molecule type" value="Genomic_DNA"/>
</dbReference>
<sequence>MTEKNFVIVDNSFSHGSRQKKIVLMKDMVKGVFLPLTTDEPCYWCREPFHTMCYAVPLKYHKHRETGIHAERMKEHFKLYNLPSDHGNDHFETEGIFCGRSCVKAFIEDELPKKPYFYRKSLGLLTIMCTKIDGTLSKIISSPHWRLLKKWGGTLTIEEFRANSCLKRYEISPNTKRPYMYCTGRYVEERDI</sequence>
<gene>
    <name evidence="1" type="ORF">MarFTMF_337</name>
</gene>
<name>A0AA96EMQ1_9VIRU</name>
<protein>
    <submittedName>
        <fullName evidence="1">Zinc finger DNA binding protein</fullName>
    </submittedName>
</protein>
<accession>A0AA96EMQ1</accession>
<proteinExistence type="predicted"/>